<dbReference type="AlphaFoldDB" id="A0A3P8A0G3"/>
<evidence type="ECO:0000313" key="2">
    <source>
        <dbReference type="EMBL" id="VDP04951.1"/>
    </source>
</evidence>
<dbReference type="Proteomes" id="UP000050761">
    <property type="component" value="Unassembled WGS sequence"/>
</dbReference>
<keyword evidence="3" id="KW-1185">Reference proteome</keyword>
<protein>
    <submittedName>
        <fullName evidence="4">RabBD domain-containing protein</fullName>
    </submittedName>
</protein>
<feature type="compositionally biased region" description="Low complexity" evidence="1">
    <location>
        <begin position="358"/>
        <end position="389"/>
    </location>
</feature>
<accession>A0A3P8A0G3</accession>
<feature type="region of interest" description="Disordered" evidence="1">
    <location>
        <begin position="288"/>
        <end position="389"/>
    </location>
</feature>
<evidence type="ECO:0000313" key="4">
    <source>
        <dbReference type="WBParaSite" id="HPBE_0001610101-mRNA-1"/>
    </source>
</evidence>
<name>A0A3P8A0G3_HELPZ</name>
<sequence>MSIEETEELFELLKGLSPREQAIIRPVLERDLEFQRREKARLRQLKSYVEMSELQHRLPSVGRKAINCPLMQSISSDSMISIGSFRSNRPTIARPCVLPLSLPARPGLQRWHKVRSVWTSSVQQLPTGNVSLQVALPDVPHSSAATTTAFRPCVLPLSLPARPGLQRWHKVRSVWTSSVQQLPTGNVSLQVALPDVPHSSWGPPRELRAASGEWVDGGDPAEVSELLLAQMRRAAMEKEKQEEQKNSVVHVRAPMMSRRHLTLPTIATPSLLAVPSEPDLKAINKEAAQERFWGGSPTPRAPRKDEDSLSSVRITAPTPSPSRNLQSGFHQREVIGSPVPRPDSSSPMSITPVNGDASSLPTTEVTSPTPTSRTQLPSPMSPRSPTSMIPKRYGAYGRQLSELSMPTFHLTSY</sequence>
<evidence type="ECO:0000313" key="3">
    <source>
        <dbReference type="Proteomes" id="UP000050761"/>
    </source>
</evidence>
<reference evidence="2 3" key="1">
    <citation type="submission" date="2018-11" db="EMBL/GenBank/DDBJ databases">
        <authorList>
            <consortium name="Pathogen Informatics"/>
        </authorList>
    </citation>
    <scope>NUCLEOTIDE SEQUENCE [LARGE SCALE GENOMIC DNA]</scope>
</reference>
<dbReference type="InterPro" id="IPR013083">
    <property type="entry name" value="Znf_RING/FYVE/PHD"/>
</dbReference>
<proteinExistence type="predicted"/>
<dbReference type="EMBL" id="UZAH01029223">
    <property type="protein sequence ID" value="VDP04951.1"/>
    <property type="molecule type" value="Genomic_DNA"/>
</dbReference>
<dbReference type="Gene3D" id="3.30.40.10">
    <property type="entry name" value="Zinc/RING finger domain, C3HC4 (zinc finger)"/>
    <property type="match status" value="1"/>
</dbReference>
<dbReference type="WBParaSite" id="HPBE_0001610101-mRNA-1">
    <property type="protein sequence ID" value="HPBE_0001610101-mRNA-1"/>
    <property type="gene ID" value="HPBE_0001610101"/>
</dbReference>
<reference evidence="4" key="2">
    <citation type="submission" date="2019-09" db="UniProtKB">
        <authorList>
            <consortium name="WormBaseParasite"/>
        </authorList>
    </citation>
    <scope>IDENTIFICATION</scope>
</reference>
<evidence type="ECO:0000256" key="1">
    <source>
        <dbReference type="SAM" id="MobiDB-lite"/>
    </source>
</evidence>
<gene>
    <name evidence="2" type="ORF">HPBE_LOCUS16100</name>
</gene>
<dbReference type="OrthoDB" id="195679at2759"/>
<organism evidence="2">
    <name type="scientific">Heligmosomoides polygyrus</name>
    <name type="common">Parasitic roundworm</name>
    <dbReference type="NCBI Taxonomy" id="6339"/>
    <lineage>
        <taxon>Eukaryota</taxon>
        <taxon>Metazoa</taxon>
        <taxon>Ecdysozoa</taxon>
        <taxon>Nematoda</taxon>
        <taxon>Chromadorea</taxon>
        <taxon>Rhabditida</taxon>
        <taxon>Rhabditina</taxon>
        <taxon>Rhabditomorpha</taxon>
        <taxon>Strongyloidea</taxon>
        <taxon>Heligmosomidae</taxon>
        <taxon>Heligmosomoides</taxon>
    </lineage>
</organism>
<feature type="compositionally biased region" description="Polar residues" evidence="1">
    <location>
        <begin position="343"/>
        <end position="352"/>
    </location>
</feature>